<evidence type="ECO:0000313" key="4">
    <source>
        <dbReference type="EMBL" id="CUA85282.1"/>
    </source>
</evidence>
<dbReference type="PANTHER" id="PTHR43340">
    <property type="entry name" value="HYPOXANTHINE-GUANINE PHOSPHORIBOSYLTRANSFERASE"/>
    <property type="match status" value="1"/>
</dbReference>
<evidence type="ECO:0000256" key="1">
    <source>
        <dbReference type="ARBA" id="ARBA00048811"/>
    </source>
</evidence>
<name>A0A0K6H2R1_9NEIS</name>
<dbReference type="InterPro" id="IPR000836">
    <property type="entry name" value="PRTase_dom"/>
</dbReference>
<dbReference type="GO" id="GO:0000287">
    <property type="term" value="F:magnesium ion binding"/>
    <property type="evidence" value="ECO:0007669"/>
    <property type="project" value="TreeGrafter"/>
</dbReference>
<dbReference type="OrthoDB" id="9802824at2"/>
<evidence type="ECO:0000256" key="2">
    <source>
        <dbReference type="ARBA" id="ARBA00049402"/>
    </source>
</evidence>
<dbReference type="GO" id="GO:0032263">
    <property type="term" value="P:GMP salvage"/>
    <property type="evidence" value="ECO:0007669"/>
    <property type="project" value="TreeGrafter"/>
</dbReference>
<dbReference type="RefSeq" id="WP_054286991.1">
    <property type="nucleotide sequence ID" value="NZ_CYHA01000005.1"/>
</dbReference>
<evidence type="ECO:0000313" key="5">
    <source>
        <dbReference type="Proteomes" id="UP000243535"/>
    </source>
</evidence>
<protein>
    <submittedName>
        <fullName evidence="4">Hypoxanthine-guanine phosphoribosyltransferase</fullName>
    </submittedName>
</protein>
<gene>
    <name evidence="4" type="ORF">Ga0061063_2350</name>
</gene>
<dbReference type="GO" id="GO:0046100">
    <property type="term" value="P:hypoxanthine metabolic process"/>
    <property type="evidence" value="ECO:0007669"/>
    <property type="project" value="TreeGrafter"/>
</dbReference>
<accession>A0A0K6H2R1</accession>
<dbReference type="Pfam" id="PF00156">
    <property type="entry name" value="Pribosyltran"/>
    <property type="match status" value="1"/>
</dbReference>
<reference evidence="5" key="1">
    <citation type="submission" date="2015-08" db="EMBL/GenBank/DDBJ databases">
        <authorList>
            <person name="Varghese N."/>
        </authorList>
    </citation>
    <scope>NUCLEOTIDE SEQUENCE [LARGE SCALE GENOMIC DNA]</scope>
    <source>
        <strain evidence="5">DSM 17901</strain>
    </source>
</reference>
<dbReference type="SUPFAM" id="SSF53271">
    <property type="entry name" value="PRTase-like"/>
    <property type="match status" value="1"/>
</dbReference>
<dbReference type="STRING" id="375574.GCA_001418035_02135"/>
<proteinExistence type="predicted"/>
<dbReference type="InterPro" id="IPR029057">
    <property type="entry name" value="PRTase-like"/>
</dbReference>
<keyword evidence="5" id="KW-1185">Reference proteome</keyword>
<dbReference type="GO" id="GO:0006178">
    <property type="term" value="P:guanine salvage"/>
    <property type="evidence" value="ECO:0007669"/>
    <property type="project" value="TreeGrafter"/>
</dbReference>
<sequence length="180" mass="19925">MPNVSEARGILNSSDILFTAQEVDAAVDRMATEITEKLGDEYPLVLSVMGGAVVFTGQLLPRLIFPLDFDYVHVSRYGDKTHGGELVWKQAPKEDVQDRVVLVLDDILDEGHTMAAIRDKVLEMGAKAFYSGVFANKLISKDKPIQADFVGLDVPDRYVFGYGMDVRGAWRNLPAIHALK</sequence>
<dbReference type="GO" id="GO:0005829">
    <property type="term" value="C:cytosol"/>
    <property type="evidence" value="ECO:0007669"/>
    <property type="project" value="TreeGrafter"/>
</dbReference>
<dbReference type="PANTHER" id="PTHR43340:SF1">
    <property type="entry name" value="HYPOXANTHINE PHOSPHORIBOSYLTRANSFERASE"/>
    <property type="match status" value="1"/>
</dbReference>
<organism evidence="4 5">
    <name type="scientific">Gulbenkiania indica</name>
    <dbReference type="NCBI Taxonomy" id="375574"/>
    <lineage>
        <taxon>Bacteria</taxon>
        <taxon>Pseudomonadati</taxon>
        <taxon>Pseudomonadota</taxon>
        <taxon>Betaproteobacteria</taxon>
        <taxon>Neisseriales</taxon>
        <taxon>Chromobacteriaceae</taxon>
        <taxon>Gulbenkiania</taxon>
    </lineage>
</organism>
<dbReference type="AlphaFoldDB" id="A0A0K6H2R1"/>
<dbReference type="EMBL" id="CYHA01000005">
    <property type="protein sequence ID" value="CUA85282.1"/>
    <property type="molecule type" value="Genomic_DNA"/>
</dbReference>
<comment type="catalytic activity">
    <reaction evidence="1">
        <text>GMP + diphosphate = guanine + 5-phospho-alpha-D-ribose 1-diphosphate</text>
        <dbReference type="Rhea" id="RHEA:25424"/>
        <dbReference type="ChEBI" id="CHEBI:16235"/>
        <dbReference type="ChEBI" id="CHEBI:33019"/>
        <dbReference type="ChEBI" id="CHEBI:58017"/>
        <dbReference type="ChEBI" id="CHEBI:58115"/>
        <dbReference type="EC" id="2.4.2.8"/>
    </reaction>
    <physiologicalReaction direction="right-to-left" evidence="1">
        <dbReference type="Rhea" id="RHEA:25426"/>
    </physiologicalReaction>
</comment>
<comment type="catalytic activity">
    <reaction evidence="2">
        <text>IMP + diphosphate = hypoxanthine + 5-phospho-alpha-D-ribose 1-diphosphate</text>
        <dbReference type="Rhea" id="RHEA:17973"/>
        <dbReference type="ChEBI" id="CHEBI:17368"/>
        <dbReference type="ChEBI" id="CHEBI:33019"/>
        <dbReference type="ChEBI" id="CHEBI:58017"/>
        <dbReference type="ChEBI" id="CHEBI:58053"/>
        <dbReference type="EC" id="2.4.2.8"/>
    </reaction>
    <physiologicalReaction direction="right-to-left" evidence="2">
        <dbReference type="Rhea" id="RHEA:17975"/>
    </physiologicalReaction>
</comment>
<keyword evidence="4" id="KW-0808">Transferase</keyword>
<dbReference type="Proteomes" id="UP000243535">
    <property type="component" value="Unassembled WGS sequence"/>
</dbReference>
<dbReference type="CDD" id="cd06223">
    <property type="entry name" value="PRTases_typeI"/>
    <property type="match status" value="1"/>
</dbReference>
<keyword evidence="4" id="KW-0328">Glycosyltransferase</keyword>
<dbReference type="InterPro" id="IPR050408">
    <property type="entry name" value="HGPRT"/>
</dbReference>
<dbReference type="GO" id="GO:0004422">
    <property type="term" value="F:hypoxanthine phosphoribosyltransferase activity"/>
    <property type="evidence" value="ECO:0007669"/>
    <property type="project" value="TreeGrafter"/>
</dbReference>
<dbReference type="NCBIfam" id="NF006605">
    <property type="entry name" value="PRK09162.1"/>
    <property type="match status" value="1"/>
</dbReference>
<evidence type="ECO:0000259" key="3">
    <source>
        <dbReference type="Pfam" id="PF00156"/>
    </source>
</evidence>
<dbReference type="GO" id="GO:0032264">
    <property type="term" value="P:IMP salvage"/>
    <property type="evidence" value="ECO:0007669"/>
    <property type="project" value="TreeGrafter"/>
</dbReference>
<feature type="domain" description="Phosphoribosyltransferase" evidence="3">
    <location>
        <begin position="16"/>
        <end position="164"/>
    </location>
</feature>
<dbReference type="Gene3D" id="3.40.50.2020">
    <property type="match status" value="1"/>
</dbReference>